<evidence type="ECO:0000259" key="2">
    <source>
        <dbReference type="PROSITE" id="PS50234"/>
    </source>
</evidence>
<feature type="region of interest" description="Disordered" evidence="1">
    <location>
        <begin position="757"/>
        <end position="836"/>
    </location>
</feature>
<dbReference type="EMBL" id="CACVKT020003692">
    <property type="protein sequence ID" value="CAC5385250.1"/>
    <property type="molecule type" value="Genomic_DNA"/>
</dbReference>
<dbReference type="PROSITE" id="PS50234">
    <property type="entry name" value="VWFA"/>
    <property type="match status" value="1"/>
</dbReference>
<dbReference type="OrthoDB" id="1724672at2759"/>
<dbReference type="Gene3D" id="2.30.30.380">
    <property type="entry name" value="Zn-finger domain of Sec23/24"/>
    <property type="match status" value="1"/>
</dbReference>
<keyword evidence="4" id="KW-1185">Reference proteome</keyword>
<name>A0A6J8BR50_MYTCO</name>
<dbReference type="InterPro" id="IPR050550">
    <property type="entry name" value="SEC23_SEC24_subfamily"/>
</dbReference>
<dbReference type="InterPro" id="IPR002035">
    <property type="entry name" value="VWF_A"/>
</dbReference>
<dbReference type="GO" id="GO:0000149">
    <property type="term" value="F:SNARE binding"/>
    <property type="evidence" value="ECO:0007669"/>
    <property type="project" value="TreeGrafter"/>
</dbReference>
<evidence type="ECO:0000313" key="3">
    <source>
        <dbReference type="EMBL" id="CAC5385249.1"/>
    </source>
</evidence>
<dbReference type="GO" id="GO:0008270">
    <property type="term" value="F:zinc ion binding"/>
    <property type="evidence" value="ECO:0007669"/>
    <property type="project" value="InterPro"/>
</dbReference>
<dbReference type="GO" id="GO:0070971">
    <property type="term" value="C:endoplasmic reticulum exit site"/>
    <property type="evidence" value="ECO:0007669"/>
    <property type="project" value="TreeGrafter"/>
</dbReference>
<dbReference type="SUPFAM" id="SSF82919">
    <property type="entry name" value="Zn-finger domain of Sec23/24"/>
    <property type="match status" value="1"/>
</dbReference>
<reference evidence="3 4" key="1">
    <citation type="submission" date="2020-06" db="EMBL/GenBank/DDBJ databases">
        <authorList>
            <person name="Li R."/>
            <person name="Bekaert M."/>
        </authorList>
    </citation>
    <scope>NUCLEOTIDE SEQUENCE [LARGE SCALE GENOMIC DNA]</scope>
    <source>
        <strain evidence="4">wild</strain>
        <strain evidence="3">Wild</strain>
    </source>
</reference>
<gene>
    <name evidence="3" type="ORF">MCOR_20813</name>
</gene>
<feature type="compositionally biased region" description="Basic residues" evidence="1">
    <location>
        <begin position="789"/>
        <end position="799"/>
    </location>
</feature>
<proteinExistence type="predicted"/>
<evidence type="ECO:0000256" key="1">
    <source>
        <dbReference type="SAM" id="MobiDB-lite"/>
    </source>
</evidence>
<dbReference type="EMBL" id="CACVKT020003692">
    <property type="protein sequence ID" value="CAC5385249.1"/>
    <property type="molecule type" value="Genomic_DNA"/>
</dbReference>
<evidence type="ECO:0000313" key="4">
    <source>
        <dbReference type="Proteomes" id="UP000507470"/>
    </source>
</evidence>
<organism evidence="3 4">
    <name type="scientific">Mytilus coruscus</name>
    <name type="common">Sea mussel</name>
    <dbReference type="NCBI Taxonomy" id="42192"/>
    <lineage>
        <taxon>Eukaryota</taxon>
        <taxon>Metazoa</taxon>
        <taxon>Spiralia</taxon>
        <taxon>Lophotrochozoa</taxon>
        <taxon>Mollusca</taxon>
        <taxon>Bivalvia</taxon>
        <taxon>Autobranchia</taxon>
        <taxon>Pteriomorphia</taxon>
        <taxon>Mytilida</taxon>
        <taxon>Mytiloidea</taxon>
        <taxon>Mytilidae</taxon>
        <taxon>Mytilinae</taxon>
        <taxon>Mytilus</taxon>
    </lineage>
</organism>
<dbReference type="Proteomes" id="UP000507470">
    <property type="component" value="Unassembled WGS sequence"/>
</dbReference>
<dbReference type="InterPro" id="IPR036174">
    <property type="entry name" value="Znf_Sec23_Sec24_sf"/>
</dbReference>
<feature type="region of interest" description="Disordered" evidence="1">
    <location>
        <begin position="588"/>
        <end position="629"/>
    </location>
</feature>
<accession>A0A6J8BR50</accession>
<dbReference type="Gene3D" id="3.40.50.410">
    <property type="entry name" value="von Willebrand factor, type A domain"/>
    <property type="match status" value="1"/>
</dbReference>
<dbReference type="GO" id="GO:0090110">
    <property type="term" value="P:COPII-coated vesicle cargo loading"/>
    <property type="evidence" value="ECO:0007669"/>
    <property type="project" value="TreeGrafter"/>
</dbReference>
<sequence>MDFGSSFVYVYDEPEYEVVSDEEYDEGMQVSDEESDDEEALESIAEKSTLNKRGMGADPNVADGASGSNFTDAIMETDKTDPPAPPVTQTLDVIPPPPVTKTLDVIPPPPPSVPTRRTTVDILDPSEPARFPHFQKKKKGHWRNVKSHEVYNSLLPPNQSGRRERRADTNVVSINFSKLIAPGHMFTGDPAYCQDCKAILSHVSKITKEDEQQVWACEFCNKVNEIDIMEEEIPKERDVTFMLEPALSTTTAGPSGTDESLVIFCIDTSGSMCVTTEYTGPSGTDESLVIFCIDTSGSMCVTTEVPGKINFRGSLALSRIQRTREDQRDQYLPHQRRDVTFVSRLQAAQAAVDHQLEEMLKEHPNRRVALIAFNNEVTVIGDGKDTPVTIAGSKLTNKEELKDIGKDLKMPVSIKDTRRQLGDQVFSLEEGGATALGPTLLIAVTMASQHPGSKVIICTDGMANVGMGRLDQDDELHEGEFYEEVGLDAASKGVTISVISIKGTDCKLVHLGKLADTTGGQVNIVDPLKLTQEFSTILADRIIATNVVATFLLHKQLFVQEDDKAESKVVRKIGNVTADTEITFEYGIRTGQKKDEDSSPMETDNRKEELKDNLPSTEGASAPKDQGSKFKVEVPDELPFQLQIKYTDTEGATALRVLTQTKPITRDRKQAEGRTNVQVIGAHVQKSTASLALEGRYTDTRSKAMMNQRLLWRHKKSCPKGSETRSEAGEMYNNIFTTVSKLENKVNVAQKKEMALFGRTRSDSEGSDEENPVPSSSLSAPPASLKSKGFFKAKKKKAMRSRDMSDSFSVELYQQKVKKPQFKPSKKEDSDSEEEI</sequence>
<dbReference type="GO" id="GO:0030127">
    <property type="term" value="C:COPII vesicle coat"/>
    <property type="evidence" value="ECO:0007669"/>
    <property type="project" value="InterPro"/>
</dbReference>
<feature type="compositionally biased region" description="Acidic residues" evidence="1">
    <location>
        <begin position="21"/>
        <end position="41"/>
    </location>
</feature>
<dbReference type="AlphaFoldDB" id="A0A6J8BR50"/>
<dbReference type="GO" id="GO:0006886">
    <property type="term" value="P:intracellular protein transport"/>
    <property type="evidence" value="ECO:0007669"/>
    <property type="project" value="InterPro"/>
</dbReference>
<feature type="compositionally biased region" description="Basic and acidic residues" evidence="1">
    <location>
        <begin position="592"/>
        <end position="612"/>
    </location>
</feature>
<feature type="domain" description="VWFA" evidence="2">
    <location>
        <begin position="288"/>
        <end position="547"/>
    </location>
</feature>
<dbReference type="SUPFAM" id="SSF53300">
    <property type="entry name" value="vWA-like"/>
    <property type="match status" value="1"/>
</dbReference>
<dbReference type="PANTHER" id="PTHR13803">
    <property type="entry name" value="SEC24-RELATED PROTEIN"/>
    <property type="match status" value="1"/>
</dbReference>
<dbReference type="InterPro" id="IPR036465">
    <property type="entry name" value="vWFA_dom_sf"/>
</dbReference>
<protein>
    <recommendedName>
        <fullName evidence="2">VWFA domain-containing protein</fullName>
    </recommendedName>
</protein>
<feature type="region of interest" description="Disordered" evidence="1">
    <location>
        <begin position="21"/>
        <end position="119"/>
    </location>
</feature>
<dbReference type="PANTHER" id="PTHR13803:SF36">
    <property type="entry name" value="TYPE A VON WILLEBRAND FACTOR DOMAIN-CONTAINING PROTEIN"/>
    <property type="match status" value="1"/>
</dbReference>
<feature type="compositionally biased region" description="Low complexity" evidence="1">
    <location>
        <begin position="775"/>
        <end position="788"/>
    </location>
</feature>